<sequence length="391" mass="42555">HKQFKKKAPAATLRKTPALASLTGKLGLGIYESDSGSESEPEKVTNEPDSDQELRDRIDKLKNEFVRVEEDIEREATELEEKERIHLTRVNHQTHSPEDSSPSVVVVEDQVQLSREGSAASKSEKQILQKTNSEEARSNNGLEDNNRDSRSKDRRSSERKDKDRRSLERKDWRSSERKDRRSSERKIGEAQKEKIGEASKGGIGGALNVKTGEAPSGANRTREAKAVAAARANRLPPAPPPKRAAVRVRAGTRNTSGTTAITTTEKIARAATASRAAASRRVEAGRGAEAAALTAAEGRAAASTPTAPPAPRTTEVTAREDVAPLPVPTAASNTAKPPIEDRLSRARFLPPVHSCLHPFRLPTFASNFGNSRLDFEGLSTIPILYKTNSMN</sequence>
<protein>
    <submittedName>
        <fullName evidence="2">Uncharacterized protein</fullName>
    </submittedName>
</protein>
<feature type="region of interest" description="Disordered" evidence="1">
    <location>
        <begin position="29"/>
        <end position="56"/>
    </location>
</feature>
<feature type="compositionally biased region" description="Basic and acidic residues" evidence="1">
    <location>
        <begin position="74"/>
        <end position="86"/>
    </location>
</feature>
<dbReference type="AlphaFoldDB" id="A0A0A9W209"/>
<accession>A0A0A9W209</accession>
<feature type="region of interest" description="Disordered" evidence="1">
    <location>
        <begin position="278"/>
        <end position="339"/>
    </location>
</feature>
<feature type="compositionally biased region" description="Low complexity" evidence="1">
    <location>
        <begin position="287"/>
        <end position="305"/>
    </location>
</feature>
<evidence type="ECO:0000256" key="1">
    <source>
        <dbReference type="SAM" id="MobiDB-lite"/>
    </source>
</evidence>
<dbReference type="EMBL" id="GBHO01041745">
    <property type="protein sequence ID" value="JAG01859.1"/>
    <property type="molecule type" value="Transcribed_RNA"/>
</dbReference>
<gene>
    <name evidence="2" type="ORF">CM83_66171</name>
</gene>
<feature type="compositionally biased region" description="Low complexity" evidence="1">
    <location>
        <begin position="99"/>
        <end position="112"/>
    </location>
</feature>
<feature type="region of interest" description="Disordered" evidence="1">
    <location>
        <begin position="74"/>
        <end position="256"/>
    </location>
</feature>
<reference evidence="2" key="2">
    <citation type="submission" date="2014-07" db="EMBL/GenBank/DDBJ databases">
        <authorList>
            <person name="Hull J."/>
        </authorList>
    </citation>
    <scope>NUCLEOTIDE SEQUENCE</scope>
</reference>
<feature type="compositionally biased region" description="Low complexity" evidence="1">
    <location>
        <begin position="226"/>
        <end position="235"/>
    </location>
</feature>
<feature type="non-terminal residue" evidence="2">
    <location>
        <position position="1"/>
    </location>
</feature>
<feature type="compositionally biased region" description="Basic and acidic residues" evidence="1">
    <location>
        <begin position="122"/>
        <end position="137"/>
    </location>
</feature>
<feature type="compositionally biased region" description="Basic and acidic residues" evidence="1">
    <location>
        <begin position="40"/>
        <end position="56"/>
    </location>
</feature>
<dbReference type="InterPro" id="IPR031937">
    <property type="entry name" value="PNISR"/>
</dbReference>
<reference evidence="2" key="1">
    <citation type="journal article" date="2014" name="PLoS ONE">
        <title>Transcriptome-Based Identification of ABC Transporters in the Western Tarnished Plant Bug Lygus hesperus.</title>
        <authorList>
            <person name="Hull J.J."/>
            <person name="Chaney K."/>
            <person name="Geib S.M."/>
            <person name="Fabrick J.A."/>
            <person name="Brent C.S."/>
            <person name="Walsh D."/>
            <person name="Lavine L.C."/>
        </authorList>
    </citation>
    <scope>NUCLEOTIDE SEQUENCE</scope>
</reference>
<organism evidence="2">
    <name type="scientific">Lygus hesperus</name>
    <name type="common">Western plant bug</name>
    <dbReference type="NCBI Taxonomy" id="30085"/>
    <lineage>
        <taxon>Eukaryota</taxon>
        <taxon>Metazoa</taxon>
        <taxon>Ecdysozoa</taxon>
        <taxon>Arthropoda</taxon>
        <taxon>Hexapoda</taxon>
        <taxon>Insecta</taxon>
        <taxon>Pterygota</taxon>
        <taxon>Neoptera</taxon>
        <taxon>Paraneoptera</taxon>
        <taxon>Hemiptera</taxon>
        <taxon>Heteroptera</taxon>
        <taxon>Panheteroptera</taxon>
        <taxon>Cimicomorpha</taxon>
        <taxon>Miridae</taxon>
        <taxon>Mirini</taxon>
        <taxon>Lygus</taxon>
    </lineage>
</organism>
<feature type="compositionally biased region" description="Basic and acidic residues" evidence="1">
    <location>
        <begin position="144"/>
        <end position="197"/>
    </location>
</feature>
<proteinExistence type="predicted"/>
<evidence type="ECO:0000313" key="2">
    <source>
        <dbReference type="EMBL" id="JAG01859.1"/>
    </source>
</evidence>
<name>A0A0A9W209_LYGHE</name>
<dbReference type="PANTHER" id="PTHR31518">
    <property type="entry name" value="ARGININE/SERINE-RICH PROTEIN PNISR"/>
    <property type="match status" value="1"/>
</dbReference>